<accession>A0AAW2L3X0</accession>
<reference evidence="2" key="1">
    <citation type="submission" date="2020-06" db="EMBL/GenBank/DDBJ databases">
        <authorList>
            <person name="Li T."/>
            <person name="Hu X."/>
            <person name="Zhang T."/>
            <person name="Song X."/>
            <person name="Zhang H."/>
            <person name="Dai N."/>
            <person name="Sheng W."/>
            <person name="Hou X."/>
            <person name="Wei L."/>
        </authorList>
    </citation>
    <scope>NUCLEOTIDE SEQUENCE</scope>
    <source>
        <strain evidence="2">G01</strain>
        <tissue evidence="2">Leaf</tissue>
    </source>
</reference>
<feature type="region of interest" description="Disordered" evidence="1">
    <location>
        <begin position="128"/>
        <end position="170"/>
    </location>
</feature>
<protein>
    <submittedName>
        <fullName evidence="2">Mitochondrial protein</fullName>
    </submittedName>
</protein>
<dbReference type="PANTHER" id="PTHR11439">
    <property type="entry name" value="GAG-POL-RELATED RETROTRANSPOSON"/>
    <property type="match status" value="1"/>
</dbReference>
<gene>
    <name evidence="2" type="ORF">Sangu_2241400</name>
</gene>
<dbReference type="CDD" id="cd09272">
    <property type="entry name" value="RNase_HI_RT_Ty1"/>
    <property type="match status" value="1"/>
</dbReference>
<dbReference type="PANTHER" id="PTHR11439:SF517">
    <property type="entry name" value="CYSTEINE-RICH RLK (RECEPTOR-LIKE PROTEIN KINASE) 8"/>
    <property type="match status" value="1"/>
</dbReference>
<dbReference type="EMBL" id="JACGWK010000015">
    <property type="protein sequence ID" value="KAL0313970.1"/>
    <property type="molecule type" value="Genomic_DNA"/>
</dbReference>
<comment type="caution">
    <text evidence="2">The sequence shown here is derived from an EMBL/GenBank/DDBJ whole genome shotgun (WGS) entry which is preliminary data.</text>
</comment>
<proteinExistence type="predicted"/>
<feature type="region of interest" description="Disordered" evidence="1">
    <location>
        <begin position="302"/>
        <end position="322"/>
    </location>
</feature>
<feature type="compositionally biased region" description="Basic and acidic residues" evidence="1">
    <location>
        <begin position="136"/>
        <end position="155"/>
    </location>
</feature>
<evidence type="ECO:0000313" key="2">
    <source>
        <dbReference type="EMBL" id="KAL0313970.1"/>
    </source>
</evidence>
<evidence type="ECO:0000256" key="1">
    <source>
        <dbReference type="SAM" id="MobiDB-lite"/>
    </source>
</evidence>
<organism evidence="2">
    <name type="scientific">Sesamum angustifolium</name>
    <dbReference type="NCBI Taxonomy" id="2727405"/>
    <lineage>
        <taxon>Eukaryota</taxon>
        <taxon>Viridiplantae</taxon>
        <taxon>Streptophyta</taxon>
        <taxon>Embryophyta</taxon>
        <taxon>Tracheophyta</taxon>
        <taxon>Spermatophyta</taxon>
        <taxon>Magnoliopsida</taxon>
        <taxon>eudicotyledons</taxon>
        <taxon>Gunneridae</taxon>
        <taxon>Pentapetalae</taxon>
        <taxon>asterids</taxon>
        <taxon>lamiids</taxon>
        <taxon>Lamiales</taxon>
        <taxon>Pedaliaceae</taxon>
        <taxon>Sesamum</taxon>
    </lineage>
</organism>
<sequence>MTFLTFDFDFLTDFDWVGMALVAGGSSPPLRSYRDAVVDVAVRPPPPPVSFDTTSFQSMGMLTQDHGMKVLTLFFRRNSSFVSAILTEIGLGFGTEVFIQLVIYERLPKYFETCKHLGHTEDECYEKLKSRGPSRPIERDDQRASDHADLQDVDGRPGASSSGVKGTEDAGVEVELHDMVLPLGRPDPMLHGEAVDGGTGKDILVSQSTPDAYQGVEDVATCSSEPVVPVDPLPHKGSPRVCVGRADSCVVPPAPDSRVEQPVCVENLIPDTKDVALCPPGEGILQSDPEDMTKRVARHRQGRLLGNEPGAHSASSDRRKVVSPPRRIVTQTVYAKCDTVERRALWDALRAVSVGASLWIVGGDFNIVLSSDERLGARPRVTIMGYWLRQSALWNGRFRLFVSSICGPCIPSFLEWSVGFLENPTQLHLQLAKRVLKHLQGTTDYGIFYKKGGSDKLTAYTDSDYVGDLDDRKNTSGNVFLFSSGAASWSSKKQPIVSLSTTEAEFIAAVSCSCQAIWLTRLLMSLDQTDEESIVIHYDSSSAIKLSKNPVMHGHSKHIDVRFHFL</sequence>
<dbReference type="AlphaFoldDB" id="A0AAW2L3X0"/>
<name>A0AAW2L3X0_9LAMI</name>
<reference evidence="2" key="2">
    <citation type="journal article" date="2024" name="Plant">
        <title>Genomic evolution and insights into agronomic trait innovations of Sesamum species.</title>
        <authorList>
            <person name="Miao H."/>
            <person name="Wang L."/>
            <person name="Qu L."/>
            <person name="Liu H."/>
            <person name="Sun Y."/>
            <person name="Le M."/>
            <person name="Wang Q."/>
            <person name="Wei S."/>
            <person name="Zheng Y."/>
            <person name="Lin W."/>
            <person name="Duan Y."/>
            <person name="Cao H."/>
            <person name="Xiong S."/>
            <person name="Wang X."/>
            <person name="Wei L."/>
            <person name="Li C."/>
            <person name="Ma Q."/>
            <person name="Ju M."/>
            <person name="Zhao R."/>
            <person name="Li G."/>
            <person name="Mu C."/>
            <person name="Tian Q."/>
            <person name="Mei H."/>
            <person name="Zhang T."/>
            <person name="Gao T."/>
            <person name="Zhang H."/>
        </authorList>
    </citation>
    <scope>NUCLEOTIDE SEQUENCE</scope>
    <source>
        <strain evidence="2">G01</strain>
    </source>
</reference>